<evidence type="ECO:0000256" key="2">
    <source>
        <dbReference type="ARBA" id="ARBA00023012"/>
    </source>
</evidence>
<sequence>MTINIILIDDHLLMLMGLKELLEKEADFHVVAAMPDPENLEKIINSHQPDILVLDVRLKNTNGIELTKRIRQKEFQLKIIILSGYHYDEYIEASKQAGADAYVTKEETTAKLANVIRQVCEGEKVFPNLQPELPSETLTLRERDILKLIANDMTTNEISEALALSKRTVEYHISSIIQKLGADSRVGAVVNAIKKGLLNL</sequence>
<dbReference type="GO" id="GO:0006355">
    <property type="term" value="P:regulation of DNA-templated transcription"/>
    <property type="evidence" value="ECO:0007669"/>
    <property type="project" value="InterPro"/>
</dbReference>
<keyword evidence="1 6" id="KW-0597">Phosphoprotein</keyword>
<dbReference type="PROSITE" id="PS50043">
    <property type="entry name" value="HTH_LUXR_2"/>
    <property type="match status" value="1"/>
</dbReference>
<dbReference type="PRINTS" id="PR00038">
    <property type="entry name" value="HTHLUXR"/>
</dbReference>
<evidence type="ECO:0000256" key="6">
    <source>
        <dbReference type="PROSITE-ProRule" id="PRU00169"/>
    </source>
</evidence>
<dbReference type="SUPFAM" id="SSF46894">
    <property type="entry name" value="C-terminal effector domain of the bipartite response regulators"/>
    <property type="match status" value="1"/>
</dbReference>
<feature type="domain" description="Response regulatory" evidence="8">
    <location>
        <begin position="4"/>
        <end position="120"/>
    </location>
</feature>
<keyword evidence="4" id="KW-0238">DNA-binding</keyword>
<dbReference type="GO" id="GO:0000160">
    <property type="term" value="P:phosphorelay signal transduction system"/>
    <property type="evidence" value="ECO:0007669"/>
    <property type="project" value="UniProtKB-KW"/>
</dbReference>
<evidence type="ECO:0000313" key="10">
    <source>
        <dbReference type="Proteomes" id="UP000198752"/>
    </source>
</evidence>
<dbReference type="InterPro" id="IPR001789">
    <property type="entry name" value="Sig_transdc_resp-reg_receiver"/>
</dbReference>
<dbReference type="Pfam" id="PF00196">
    <property type="entry name" value="GerE"/>
    <property type="match status" value="1"/>
</dbReference>
<dbReference type="InterPro" id="IPR016032">
    <property type="entry name" value="Sig_transdc_resp-reg_C-effctor"/>
</dbReference>
<dbReference type="InterPro" id="IPR011006">
    <property type="entry name" value="CheY-like_superfamily"/>
</dbReference>
<dbReference type="SMART" id="SM00448">
    <property type="entry name" value="REC"/>
    <property type="match status" value="1"/>
</dbReference>
<dbReference type="SMART" id="SM00421">
    <property type="entry name" value="HTH_LUXR"/>
    <property type="match status" value="1"/>
</dbReference>
<name>A0A1I2PGT7_9BACL</name>
<feature type="domain" description="HTH luxR-type" evidence="7">
    <location>
        <begin position="131"/>
        <end position="196"/>
    </location>
</feature>
<evidence type="ECO:0000259" key="8">
    <source>
        <dbReference type="PROSITE" id="PS50110"/>
    </source>
</evidence>
<accession>A0A1I2PGT7</accession>
<dbReference type="PANTHER" id="PTHR43214">
    <property type="entry name" value="TWO-COMPONENT RESPONSE REGULATOR"/>
    <property type="match status" value="1"/>
</dbReference>
<dbReference type="Proteomes" id="UP000198752">
    <property type="component" value="Unassembled WGS sequence"/>
</dbReference>
<dbReference type="EMBL" id="FOOY01000005">
    <property type="protein sequence ID" value="SFG15284.1"/>
    <property type="molecule type" value="Genomic_DNA"/>
</dbReference>
<evidence type="ECO:0000259" key="7">
    <source>
        <dbReference type="PROSITE" id="PS50043"/>
    </source>
</evidence>
<dbReference type="CDD" id="cd06170">
    <property type="entry name" value="LuxR_C_like"/>
    <property type="match status" value="1"/>
</dbReference>
<evidence type="ECO:0000313" key="9">
    <source>
        <dbReference type="EMBL" id="SFG15284.1"/>
    </source>
</evidence>
<keyword evidence="2" id="KW-0902">Two-component regulatory system</keyword>
<dbReference type="PROSITE" id="PS00622">
    <property type="entry name" value="HTH_LUXR_1"/>
    <property type="match status" value="1"/>
</dbReference>
<dbReference type="AlphaFoldDB" id="A0A1I2PGT7"/>
<evidence type="ECO:0000256" key="1">
    <source>
        <dbReference type="ARBA" id="ARBA00022553"/>
    </source>
</evidence>
<dbReference type="Pfam" id="PF00072">
    <property type="entry name" value="Response_reg"/>
    <property type="match status" value="1"/>
</dbReference>
<gene>
    <name evidence="9" type="ORF">SAMN02982927_00805</name>
</gene>
<dbReference type="InterPro" id="IPR039420">
    <property type="entry name" value="WalR-like"/>
</dbReference>
<organism evidence="9 10">
    <name type="scientific">Sporolactobacillus nakayamae</name>
    <dbReference type="NCBI Taxonomy" id="269670"/>
    <lineage>
        <taxon>Bacteria</taxon>
        <taxon>Bacillati</taxon>
        <taxon>Bacillota</taxon>
        <taxon>Bacilli</taxon>
        <taxon>Bacillales</taxon>
        <taxon>Sporolactobacillaceae</taxon>
        <taxon>Sporolactobacillus</taxon>
    </lineage>
</organism>
<keyword evidence="3" id="KW-0805">Transcription regulation</keyword>
<keyword evidence="10" id="KW-1185">Reference proteome</keyword>
<dbReference type="Gene3D" id="1.10.10.10">
    <property type="entry name" value="Winged helix-like DNA-binding domain superfamily/Winged helix DNA-binding domain"/>
    <property type="match status" value="1"/>
</dbReference>
<dbReference type="PROSITE" id="PS50110">
    <property type="entry name" value="RESPONSE_REGULATORY"/>
    <property type="match status" value="1"/>
</dbReference>
<dbReference type="InterPro" id="IPR036388">
    <property type="entry name" value="WH-like_DNA-bd_sf"/>
</dbReference>
<evidence type="ECO:0000256" key="4">
    <source>
        <dbReference type="ARBA" id="ARBA00023125"/>
    </source>
</evidence>
<dbReference type="InterPro" id="IPR058245">
    <property type="entry name" value="NreC/VraR/RcsB-like_REC"/>
</dbReference>
<evidence type="ECO:0000256" key="5">
    <source>
        <dbReference type="ARBA" id="ARBA00023163"/>
    </source>
</evidence>
<feature type="modified residue" description="4-aspartylphosphate" evidence="6">
    <location>
        <position position="55"/>
    </location>
</feature>
<dbReference type="Gene3D" id="3.40.50.2300">
    <property type="match status" value="1"/>
</dbReference>
<proteinExistence type="predicted"/>
<reference evidence="10" key="1">
    <citation type="submission" date="2016-10" db="EMBL/GenBank/DDBJ databases">
        <authorList>
            <person name="Varghese N."/>
            <person name="Submissions S."/>
        </authorList>
    </citation>
    <scope>NUCLEOTIDE SEQUENCE [LARGE SCALE GENOMIC DNA]</scope>
    <source>
        <strain evidence="10">ATCC 700379</strain>
    </source>
</reference>
<evidence type="ECO:0000256" key="3">
    <source>
        <dbReference type="ARBA" id="ARBA00023015"/>
    </source>
</evidence>
<dbReference type="InterPro" id="IPR000792">
    <property type="entry name" value="Tscrpt_reg_LuxR_C"/>
</dbReference>
<dbReference type="GO" id="GO:0003677">
    <property type="term" value="F:DNA binding"/>
    <property type="evidence" value="ECO:0007669"/>
    <property type="project" value="UniProtKB-KW"/>
</dbReference>
<keyword evidence="5" id="KW-0804">Transcription</keyword>
<protein>
    <submittedName>
        <fullName evidence="9">Two component transcriptional regulator, LuxR family</fullName>
    </submittedName>
</protein>
<dbReference type="SUPFAM" id="SSF52172">
    <property type="entry name" value="CheY-like"/>
    <property type="match status" value="1"/>
</dbReference>
<dbReference type="CDD" id="cd17535">
    <property type="entry name" value="REC_NarL-like"/>
    <property type="match status" value="1"/>
</dbReference>
<dbReference type="RefSeq" id="WP_177184634.1">
    <property type="nucleotide sequence ID" value="NZ_FOOY01000005.1"/>
</dbReference>
<dbReference type="STRING" id="269670.SAMN02982927_00805"/>